<sequence length="98" mass="10914">MCPDERLAGLWMVSPVSLESRLSLALWSLREAISFFCVVKLCGSPVCVPASACRRSLDLGFAVFFLSRLSVELLLWNFSCGTSSTWTFAILLSIVWTF</sequence>
<dbReference type="EMBL" id="BMAW01130347">
    <property type="protein sequence ID" value="GFU34721.1"/>
    <property type="molecule type" value="Genomic_DNA"/>
</dbReference>
<feature type="transmembrane region" description="Helical" evidence="1">
    <location>
        <begin position="73"/>
        <end position="96"/>
    </location>
</feature>
<protein>
    <submittedName>
        <fullName evidence="2">Uncharacterized protein</fullName>
    </submittedName>
</protein>
<dbReference type="AlphaFoldDB" id="A0A8X6UR79"/>
<keyword evidence="3" id="KW-1185">Reference proteome</keyword>
<name>A0A8X6UR79_NEPPI</name>
<organism evidence="2 3">
    <name type="scientific">Nephila pilipes</name>
    <name type="common">Giant wood spider</name>
    <name type="synonym">Nephila maculata</name>
    <dbReference type="NCBI Taxonomy" id="299642"/>
    <lineage>
        <taxon>Eukaryota</taxon>
        <taxon>Metazoa</taxon>
        <taxon>Ecdysozoa</taxon>
        <taxon>Arthropoda</taxon>
        <taxon>Chelicerata</taxon>
        <taxon>Arachnida</taxon>
        <taxon>Araneae</taxon>
        <taxon>Araneomorphae</taxon>
        <taxon>Entelegynae</taxon>
        <taxon>Araneoidea</taxon>
        <taxon>Nephilidae</taxon>
        <taxon>Nephila</taxon>
    </lineage>
</organism>
<keyword evidence="1" id="KW-1133">Transmembrane helix</keyword>
<comment type="caution">
    <text evidence="2">The sequence shown here is derived from an EMBL/GenBank/DDBJ whole genome shotgun (WGS) entry which is preliminary data.</text>
</comment>
<evidence type="ECO:0000313" key="2">
    <source>
        <dbReference type="EMBL" id="GFU34721.1"/>
    </source>
</evidence>
<keyword evidence="1" id="KW-0472">Membrane</keyword>
<dbReference type="Proteomes" id="UP000887013">
    <property type="component" value="Unassembled WGS sequence"/>
</dbReference>
<gene>
    <name evidence="2" type="ORF">NPIL_167711</name>
</gene>
<proteinExistence type="predicted"/>
<evidence type="ECO:0000313" key="3">
    <source>
        <dbReference type="Proteomes" id="UP000887013"/>
    </source>
</evidence>
<reference evidence="2" key="1">
    <citation type="submission" date="2020-08" db="EMBL/GenBank/DDBJ databases">
        <title>Multicomponent nature underlies the extraordinary mechanical properties of spider dragline silk.</title>
        <authorList>
            <person name="Kono N."/>
            <person name="Nakamura H."/>
            <person name="Mori M."/>
            <person name="Yoshida Y."/>
            <person name="Ohtoshi R."/>
            <person name="Malay A.D."/>
            <person name="Moran D.A.P."/>
            <person name="Tomita M."/>
            <person name="Numata K."/>
            <person name="Arakawa K."/>
        </authorList>
    </citation>
    <scope>NUCLEOTIDE SEQUENCE</scope>
</reference>
<keyword evidence="1" id="KW-0812">Transmembrane</keyword>
<accession>A0A8X6UR79</accession>
<evidence type="ECO:0000256" key="1">
    <source>
        <dbReference type="SAM" id="Phobius"/>
    </source>
</evidence>